<dbReference type="AlphaFoldDB" id="A0A1C4BRE8"/>
<dbReference type="InterPro" id="IPR027417">
    <property type="entry name" value="P-loop_NTPase"/>
</dbReference>
<keyword evidence="2" id="KW-0255">Endonuclease</keyword>
<proteinExistence type="predicted"/>
<dbReference type="RefSeq" id="WP_091123467.1">
    <property type="nucleotide sequence ID" value="NZ_FMBA01000024.1"/>
</dbReference>
<dbReference type="GO" id="GO:0004519">
    <property type="term" value="F:endonuclease activity"/>
    <property type="evidence" value="ECO:0007669"/>
    <property type="project" value="UniProtKB-KW"/>
</dbReference>
<dbReference type="PANTHER" id="PTHR43581">
    <property type="entry name" value="ATP/GTP PHOSPHATASE"/>
    <property type="match status" value="1"/>
</dbReference>
<dbReference type="EMBL" id="FMBA01000024">
    <property type="protein sequence ID" value="SCC09343.1"/>
    <property type="molecule type" value="Genomic_DNA"/>
</dbReference>
<feature type="domain" description="OLD protein-like TOPRIM" evidence="1">
    <location>
        <begin position="367"/>
        <end position="431"/>
    </location>
</feature>
<dbReference type="PANTHER" id="PTHR43581:SF4">
    <property type="entry name" value="ATP_GTP PHOSPHATASE"/>
    <property type="match status" value="1"/>
</dbReference>
<dbReference type="CDD" id="cd01026">
    <property type="entry name" value="TOPRIM_OLD"/>
    <property type="match status" value="1"/>
</dbReference>
<dbReference type="InterPro" id="IPR051396">
    <property type="entry name" value="Bact_Antivir_Def_Nuclease"/>
</dbReference>
<gene>
    <name evidence="2" type="ORF">GA0061080_10243</name>
</gene>
<dbReference type="SUPFAM" id="SSF52540">
    <property type="entry name" value="P-loop containing nucleoside triphosphate hydrolases"/>
    <property type="match status" value="1"/>
</dbReference>
<dbReference type="STRING" id="1798183.GA0061080_10243"/>
<evidence type="ECO:0000259" key="1">
    <source>
        <dbReference type="Pfam" id="PF20469"/>
    </source>
</evidence>
<evidence type="ECO:0000313" key="2">
    <source>
        <dbReference type="EMBL" id="SCC09343.1"/>
    </source>
</evidence>
<accession>A0A1C4BRE8</accession>
<reference evidence="3" key="1">
    <citation type="submission" date="2016-08" db="EMBL/GenBank/DDBJ databases">
        <authorList>
            <person name="Varghese N."/>
            <person name="Submissions Spin"/>
        </authorList>
    </citation>
    <scope>NUCLEOTIDE SEQUENCE [LARGE SCALE GENOMIC DNA]</scope>
    <source>
        <strain evidence="3">R-53144</strain>
    </source>
</reference>
<keyword evidence="2" id="KW-0378">Hydrolase</keyword>
<organism evidence="2 3">
    <name type="scientific">Gilliamella intestini</name>
    <dbReference type="NCBI Taxonomy" id="1798183"/>
    <lineage>
        <taxon>Bacteria</taxon>
        <taxon>Pseudomonadati</taxon>
        <taxon>Pseudomonadota</taxon>
        <taxon>Gammaproteobacteria</taxon>
        <taxon>Orbales</taxon>
        <taxon>Orbaceae</taxon>
        <taxon>Gilliamella</taxon>
    </lineage>
</organism>
<dbReference type="InterPro" id="IPR034139">
    <property type="entry name" value="TOPRIM_OLD"/>
</dbReference>
<dbReference type="OrthoDB" id="5836727at2"/>
<dbReference type="Pfam" id="PF20469">
    <property type="entry name" value="OLD-like_TOPRIM"/>
    <property type="match status" value="1"/>
</dbReference>
<evidence type="ECO:0000313" key="3">
    <source>
        <dbReference type="Proteomes" id="UP000199698"/>
    </source>
</evidence>
<dbReference type="Proteomes" id="UP000199698">
    <property type="component" value="Unassembled WGS sequence"/>
</dbReference>
<dbReference type="Gene3D" id="3.40.50.300">
    <property type="entry name" value="P-loop containing nucleotide triphosphate hydrolases"/>
    <property type="match status" value="1"/>
</dbReference>
<name>A0A1C4BRE8_9GAMM</name>
<dbReference type="InterPro" id="IPR022602">
    <property type="entry name" value="DUF2813"/>
</dbReference>
<dbReference type="Pfam" id="PF11398">
    <property type="entry name" value="DUF2813"/>
    <property type="match status" value="1"/>
</dbReference>
<keyword evidence="2" id="KW-0540">Nuclease</keyword>
<keyword evidence="3" id="KW-1185">Reference proteome</keyword>
<sequence>MFIEQIDISGFKGISQLSLKLNASSSVLMGENRWGRSSLISALQLLSLDNTFYQFVDSDFYHDQDQCYGDNIIIKITYCQSHLHELNNQDYQPLRSVSYQSHQDNLRRITYQISANKQNNQIITQHKLLNAQGNPFNIENEKLLIATLIKLNPVMTLKNAINPEQLTVTNEPLSEHYISQLSNQLKVHSAELTQDELARGLQAARSLLEYYFVDQAHRNHYKQKNAKSTPRTEDWNVLEQINDVLDNLDNDYLRTVFLGIFGSIIDAKGNYSLSQSSMPILILEEPESLLHPIILSVAFRLLKNFPTQKIITSNSSDLVSLFSLENLYRLIRLPDKIIAKYIEPNSLSVSDSRRIAFHILYRRSNALFARCWLLVEGETEVWLLRELAEQSGYHLSSEGVQLIEFAQCGLKPLIKYANKMGIHWYVITDGDMAGKKYADTVKSLCGEDKNPNDYLTVLPARDIENFLFKHGFSHVYKLAAYNTTQHIDLPVHQIIQKAIHKSSKPDLAIAICDDAKSRGINAIPRLLMDTFSRIISSSKGLV</sequence>
<protein>
    <submittedName>
        <fullName evidence="2">Putative ATP-dependent endonuclease of the OLD family</fullName>
    </submittedName>
</protein>